<reference evidence="2" key="1">
    <citation type="journal article" date="2019" name="Int. J. Syst. Evol. Microbiol.">
        <title>The Global Catalogue of Microorganisms (GCM) 10K type strain sequencing project: providing services to taxonomists for standard genome sequencing and annotation.</title>
        <authorList>
            <consortium name="The Broad Institute Genomics Platform"/>
            <consortium name="The Broad Institute Genome Sequencing Center for Infectious Disease"/>
            <person name="Wu L."/>
            <person name="Ma J."/>
        </authorList>
    </citation>
    <scope>NUCLEOTIDE SEQUENCE [LARGE SCALE GENOMIC DNA]</scope>
    <source>
        <strain evidence="2">JCM 17633</strain>
    </source>
</reference>
<evidence type="ECO:0000313" key="2">
    <source>
        <dbReference type="Proteomes" id="UP001501682"/>
    </source>
</evidence>
<proteinExistence type="predicted"/>
<sequence length="203" mass="23474">MKFKKLKNTEIITIGLSVLALIISIRSCSISQNALNLSQQEYLDKFKNVWTGTYDKENETLKIIPTNKNVVLQKATAYYPDVISDSEWPIRPPENILHITVPTIQIRRMIKDKFPLKKGFAQVLDTSRIPIIIESNYTLNGDNLYDVSVYMIEFNAVINDEENDLPKVFISGLIFSHQIKEDIKIKDYINDFWKNGLEGKFEK</sequence>
<organism evidence="1 2">
    <name type="scientific">Winogradskyella damuponensis</name>
    <dbReference type="NCBI Taxonomy" id="943939"/>
    <lineage>
        <taxon>Bacteria</taxon>
        <taxon>Pseudomonadati</taxon>
        <taxon>Bacteroidota</taxon>
        <taxon>Flavobacteriia</taxon>
        <taxon>Flavobacteriales</taxon>
        <taxon>Flavobacteriaceae</taxon>
        <taxon>Winogradskyella</taxon>
    </lineage>
</organism>
<name>A0ABP8CQM3_9FLAO</name>
<keyword evidence="2" id="KW-1185">Reference proteome</keyword>
<evidence type="ECO:0008006" key="3">
    <source>
        <dbReference type="Google" id="ProtNLM"/>
    </source>
</evidence>
<gene>
    <name evidence="1" type="ORF">GCM10022292_11540</name>
</gene>
<protein>
    <recommendedName>
        <fullName evidence="3">DUF4840 domain-containing protein</fullName>
    </recommendedName>
</protein>
<accession>A0ABP8CQM3</accession>
<dbReference type="EMBL" id="BAABCB010000014">
    <property type="protein sequence ID" value="GAA4242226.1"/>
    <property type="molecule type" value="Genomic_DNA"/>
</dbReference>
<dbReference type="Proteomes" id="UP001501682">
    <property type="component" value="Unassembled WGS sequence"/>
</dbReference>
<evidence type="ECO:0000313" key="1">
    <source>
        <dbReference type="EMBL" id="GAA4242226.1"/>
    </source>
</evidence>
<comment type="caution">
    <text evidence="1">The sequence shown here is derived from an EMBL/GenBank/DDBJ whole genome shotgun (WGS) entry which is preliminary data.</text>
</comment>